<keyword evidence="4" id="KW-1185">Reference proteome</keyword>
<dbReference type="Pfam" id="PF00589">
    <property type="entry name" value="Phage_integrase"/>
    <property type="match status" value="1"/>
</dbReference>
<accession>A0A081RMP4</accession>
<dbReference type="GO" id="GO:0003677">
    <property type="term" value="F:DNA binding"/>
    <property type="evidence" value="ECO:0007669"/>
    <property type="project" value="InterPro"/>
</dbReference>
<dbReference type="InterPro" id="IPR002104">
    <property type="entry name" value="Integrase_catalytic"/>
</dbReference>
<evidence type="ECO:0000313" key="4">
    <source>
        <dbReference type="Proteomes" id="UP000028059"/>
    </source>
</evidence>
<dbReference type="GO" id="GO:0015074">
    <property type="term" value="P:DNA integration"/>
    <property type="evidence" value="ECO:0007669"/>
    <property type="project" value="InterPro"/>
</dbReference>
<reference evidence="3 4" key="1">
    <citation type="submission" date="2014-06" db="EMBL/GenBank/DDBJ databases">
        <authorList>
            <person name="Ngugi D.K."/>
            <person name="Blom J."/>
            <person name="Alam I."/>
            <person name="Rashid M."/>
            <person name="Ba Alawi W."/>
            <person name="Zhang G."/>
            <person name="Hikmawan T."/>
            <person name="Guan Y."/>
            <person name="Antunes A."/>
            <person name="Siam R."/>
            <person name="ElDorry H."/>
            <person name="Bajic V."/>
            <person name="Stingl U."/>
        </authorList>
    </citation>
    <scope>NUCLEOTIDE SEQUENCE [LARGE SCALE GENOMIC DNA]</scope>
    <source>
        <strain evidence="3">SCGC AAA799-N04</strain>
    </source>
</reference>
<evidence type="ECO:0000313" key="3">
    <source>
        <dbReference type="EMBL" id="KEQ56467.1"/>
    </source>
</evidence>
<proteinExistence type="predicted"/>
<sequence>MSYVSDTTTREEFLAERNTRSRQVAQVALHQFDIFCNALYDKDGDVLIQDIKSTGIFEKSYTLLNQFSMWLSEDHLDISVPMGKSSRPMTKRMPRTIYSYLVVLKSYFEEFGGIEINDRRFKKRVKVPKKITIELEPFTHEEIRLICDIASSDRKTLYMTLKDSGMRVGEAIQLVKSDIDTGKNPIEIKIRAETTKTKQARTTFVTSETSHMLVNRLHQINDADFVFATNSDPIKAVRNETLMFKYYREKAGLTEKYSHNGRHKKNIHSFRAFACTQVAEVHGEEFAHGYIGHTKYLPMYIRRKEKLPQMFKQCENKLMIYERIEVVDQDERVRQLEEKQEKSRIDMIALANIMTQLADIRADNAQKDLEIKQLQNMLENR</sequence>
<dbReference type="SUPFAM" id="SSF56349">
    <property type="entry name" value="DNA breaking-rejoining enzymes"/>
    <property type="match status" value="1"/>
</dbReference>
<dbReference type="AlphaFoldDB" id="A0A081RMP4"/>
<dbReference type="InterPro" id="IPR011010">
    <property type="entry name" value="DNA_brk_join_enz"/>
</dbReference>
<dbReference type="GO" id="GO:0006310">
    <property type="term" value="P:DNA recombination"/>
    <property type="evidence" value="ECO:0007669"/>
    <property type="project" value="UniProtKB-KW"/>
</dbReference>
<dbReference type="Proteomes" id="UP000028059">
    <property type="component" value="Unassembled WGS sequence"/>
</dbReference>
<keyword evidence="1" id="KW-0233">DNA recombination</keyword>
<organism evidence="3 4">
    <name type="scientific">Marine Group I thaumarchaeote SCGC AAA799-N04</name>
    <dbReference type="NCBI Taxonomy" id="1502293"/>
    <lineage>
        <taxon>Archaea</taxon>
        <taxon>Nitrososphaerota</taxon>
        <taxon>Marine Group I</taxon>
    </lineage>
</organism>
<dbReference type="Gene3D" id="1.10.443.10">
    <property type="entry name" value="Intergrase catalytic core"/>
    <property type="match status" value="1"/>
</dbReference>
<evidence type="ECO:0000259" key="2">
    <source>
        <dbReference type="PROSITE" id="PS51898"/>
    </source>
</evidence>
<name>A0A081RMP4_9ARCH</name>
<dbReference type="EMBL" id="JOKN01000017">
    <property type="protein sequence ID" value="KEQ56467.1"/>
    <property type="molecule type" value="Genomic_DNA"/>
</dbReference>
<protein>
    <submittedName>
        <fullName evidence="3">Putative tyrosine recombinase XerC protein</fullName>
    </submittedName>
</protein>
<comment type="caution">
    <text evidence="3">The sequence shown here is derived from an EMBL/GenBank/DDBJ whole genome shotgun (WGS) entry which is preliminary data.</text>
</comment>
<evidence type="ECO:0000256" key="1">
    <source>
        <dbReference type="ARBA" id="ARBA00023172"/>
    </source>
</evidence>
<feature type="domain" description="Tyr recombinase" evidence="2">
    <location>
        <begin position="133"/>
        <end position="334"/>
    </location>
</feature>
<dbReference type="InterPro" id="IPR013762">
    <property type="entry name" value="Integrase-like_cat_sf"/>
</dbReference>
<dbReference type="PROSITE" id="PS51898">
    <property type="entry name" value="TYR_RECOMBINASE"/>
    <property type="match status" value="1"/>
</dbReference>
<gene>
    <name evidence="3" type="ORF">AAA799N04_01052</name>
</gene>